<sequence>MKISQSLPVLFISLLPVLHAKAQDYYPRQQLQEQPDEWDNASWSPPDQDSTGLPGDNFSLQGALTLFKQANSPEEFEKLLNTENNRVNNLDLNGDGNIDYLRVINKKQNQVQLFIIQALVSNQESQDVAVIELEKTGENTAVIQIAGDEDLYGETTLAEPLETSDSLYSAEDNSFDYNTSPRTHGPATDAGIPGMAPAGVIVNVWFWPCVRRVYAPAYVVWTSPWSWINPPVWWRPWRPMPVYAYRPVCHHYRYGYTYAPVRRIAPARGMYYPIRTYSGMVYNRNRVIVTNYRSARADRGHFPGRYDGGRYNGYYGNGYNYNGGRNYYNGYRDNRPGRDNYGWNNRPGGRQGYYNDNRYPGRTDDNRRDGRPQGGGRPGNYQGNTWGGNSQNGGRNEGSSRGNTWGGNSQNGGRNEGGSRGNTWGGNSQNGGRNEGGSRGSTWGGNSQNGGRNEGSPRGNSGNNNSSGGRTNGNSGRASRTRSM</sequence>
<name>A0ABY4I9R5_CHIFI</name>
<dbReference type="RefSeq" id="WP_247814078.1">
    <property type="nucleotide sequence ID" value="NZ_CP095855.1"/>
</dbReference>
<organism evidence="3 4">
    <name type="scientific">Chitinophaga filiformis</name>
    <name type="common">Myxococcus filiformis</name>
    <name type="synonym">Flexibacter filiformis</name>
    <dbReference type="NCBI Taxonomy" id="104663"/>
    <lineage>
        <taxon>Bacteria</taxon>
        <taxon>Pseudomonadati</taxon>
        <taxon>Bacteroidota</taxon>
        <taxon>Chitinophagia</taxon>
        <taxon>Chitinophagales</taxon>
        <taxon>Chitinophagaceae</taxon>
        <taxon>Chitinophaga</taxon>
    </lineage>
</organism>
<feature type="compositionally biased region" description="Low complexity" evidence="1">
    <location>
        <begin position="379"/>
        <end position="413"/>
    </location>
</feature>
<feature type="region of interest" description="Disordered" evidence="1">
    <location>
        <begin position="31"/>
        <end position="55"/>
    </location>
</feature>
<feature type="chain" id="PRO_5045739449" description="EF-hand domain-containing protein" evidence="2">
    <location>
        <begin position="23"/>
        <end position="484"/>
    </location>
</feature>
<proteinExistence type="predicted"/>
<reference evidence="3 4" key="1">
    <citation type="submission" date="2022-04" db="EMBL/GenBank/DDBJ databases">
        <title>The arsenic-methylating capacity of Chitinophaga filiformis YT5 during chitin decomposition.</title>
        <authorList>
            <person name="Chen G."/>
            <person name="Liang Y."/>
        </authorList>
    </citation>
    <scope>NUCLEOTIDE SEQUENCE [LARGE SCALE GENOMIC DNA]</scope>
    <source>
        <strain evidence="3 4">YT5</strain>
    </source>
</reference>
<protein>
    <recommendedName>
        <fullName evidence="5">EF-hand domain-containing protein</fullName>
    </recommendedName>
</protein>
<evidence type="ECO:0008006" key="5">
    <source>
        <dbReference type="Google" id="ProtNLM"/>
    </source>
</evidence>
<dbReference type="EMBL" id="CP095855">
    <property type="protein sequence ID" value="UPK71984.1"/>
    <property type="molecule type" value="Genomic_DNA"/>
</dbReference>
<accession>A0ABY4I9R5</accession>
<feature type="compositionally biased region" description="Gly residues" evidence="1">
    <location>
        <begin position="414"/>
        <end position="424"/>
    </location>
</feature>
<dbReference type="Proteomes" id="UP000830198">
    <property type="component" value="Chromosome"/>
</dbReference>
<feature type="compositionally biased region" description="Low complexity" evidence="1">
    <location>
        <begin position="449"/>
        <end position="478"/>
    </location>
</feature>
<evidence type="ECO:0000256" key="1">
    <source>
        <dbReference type="SAM" id="MobiDB-lite"/>
    </source>
</evidence>
<feature type="compositionally biased region" description="Basic and acidic residues" evidence="1">
    <location>
        <begin position="359"/>
        <end position="371"/>
    </location>
</feature>
<feature type="signal peptide" evidence="2">
    <location>
        <begin position="1"/>
        <end position="22"/>
    </location>
</feature>
<feature type="region of interest" description="Disordered" evidence="1">
    <location>
        <begin position="339"/>
        <end position="484"/>
    </location>
</feature>
<keyword evidence="2" id="KW-0732">Signal</keyword>
<feature type="compositionally biased region" description="Gly residues" evidence="1">
    <location>
        <begin position="433"/>
        <end position="443"/>
    </location>
</feature>
<keyword evidence="4" id="KW-1185">Reference proteome</keyword>
<evidence type="ECO:0000313" key="4">
    <source>
        <dbReference type="Proteomes" id="UP000830198"/>
    </source>
</evidence>
<feature type="compositionally biased region" description="Polar residues" evidence="1">
    <location>
        <begin position="41"/>
        <end position="51"/>
    </location>
</feature>
<evidence type="ECO:0000256" key="2">
    <source>
        <dbReference type="SAM" id="SignalP"/>
    </source>
</evidence>
<evidence type="ECO:0000313" key="3">
    <source>
        <dbReference type="EMBL" id="UPK71984.1"/>
    </source>
</evidence>
<gene>
    <name evidence="3" type="ORF">MYF79_11885</name>
</gene>